<evidence type="ECO:0000313" key="3">
    <source>
        <dbReference type="Proteomes" id="UP000277579"/>
    </source>
</evidence>
<dbReference type="Pfam" id="PF08592">
    <property type="entry name" value="Anthrone_oxy"/>
    <property type="match status" value="1"/>
</dbReference>
<feature type="transmembrane region" description="Helical" evidence="1">
    <location>
        <begin position="59"/>
        <end position="80"/>
    </location>
</feature>
<protein>
    <submittedName>
        <fullName evidence="2">Putative membrane protein</fullName>
    </submittedName>
</protein>
<feature type="transmembrane region" description="Helical" evidence="1">
    <location>
        <begin position="87"/>
        <end position="107"/>
    </location>
</feature>
<feature type="transmembrane region" description="Helical" evidence="1">
    <location>
        <begin position="145"/>
        <end position="164"/>
    </location>
</feature>
<dbReference type="InterPro" id="IPR013901">
    <property type="entry name" value="Anthrone_oxy"/>
</dbReference>
<dbReference type="EMBL" id="RBLC01000007">
    <property type="protein sequence ID" value="RKS17859.1"/>
    <property type="molecule type" value="Genomic_DNA"/>
</dbReference>
<reference evidence="2 3" key="1">
    <citation type="submission" date="2018-10" db="EMBL/GenBank/DDBJ databases">
        <title>Genomic Encyclopedia of Archaeal and Bacterial Type Strains, Phase II (KMG-II): from individual species to whole genera.</title>
        <authorList>
            <person name="Goeker M."/>
        </authorList>
    </citation>
    <scope>NUCLEOTIDE SEQUENCE [LARGE SCALE GENOMIC DNA]</scope>
    <source>
        <strain evidence="2 3">DSM 29537</strain>
    </source>
</reference>
<evidence type="ECO:0000313" key="2">
    <source>
        <dbReference type="EMBL" id="RKS17859.1"/>
    </source>
</evidence>
<keyword evidence="3" id="KW-1185">Reference proteome</keyword>
<dbReference type="Proteomes" id="UP000277579">
    <property type="component" value="Unassembled WGS sequence"/>
</dbReference>
<organism evidence="2 3">
    <name type="scientific">Flavobacterium endophyticum</name>
    <dbReference type="NCBI Taxonomy" id="1540163"/>
    <lineage>
        <taxon>Bacteria</taxon>
        <taxon>Pseudomonadati</taxon>
        <taxon>Bacteroidota</taxon>
        <taxon>Flavobacteriia</taxon>
        <taxon>Flavobacteriales</taxon>
        <taxon>Flavobacteriaceae</taxon>
        <taxon>Flavobacterium</taxon>
    </lineage>
</organism>
<keyword evidence="1" id="KW-1133">Transmembrane helix</keyword>
<dbReference type="RefSeq" id="WP_121377576.1">
    <property type="nucleotide sequence ID" value="NZ_RBLC01000007.1"/>
</dbReference>
<comment type="caution">
    <text evidence="2">The sequence shown here is derived from an EMBL/GenBank/DDBJ whole genome shotgun (WGS) entry which is preliminary data.</text>
</comment>
<sequence length="174" mass="18805">MKKTTMTDLILIITALLLALSAGLFYSYSCSVNPGLKQLGDSEYINAMQSINRAILNPVFFLSFVGALVCLPISVFLNFTAWDSPKFLLLLGALVLYACGTFGITIFGNVPLNEALDAFDLKNAAAAEISIARKNFEIPWNNLHLVRTVASVISLLLVLISLTISSKATTLITS</sequence>
<dbReference type="AlphaFoldDB" id="A0A495M094"/>
<accession>A0A495M094</accession>
<evidence type="ECO:0000256" key="1">
    <source>
        <dbReference type="SAM" id="Phobius"/>
    </source>
</evidence>
<name>A0A495M094_9FLAO</name>
<keyword evidence="1" id="KW-0472">Membrane</keyword>
<proteinExistence type="predicted"/>
<gene>
    <name evidence="2" type="ORF">CLV94_3300</name>
</gene>
<keyword evidence="1" id="KW-0812">Transmembrane</keyword>
<dbReference type="OrthoDB" id="772592at2"/>